<evidence type="ECO:0000259" key="10">
    <source>
        <dbReference type="Pfam" id="PF00586"/>
    </source>
</evidence>
<feature type="domain" description="PurM-like N-terminal" evidence="10">
    <location>
        <begin position="59"/>
        <end position="173"/>
    </location>
</feature>
<dbReference type="GO" id="GO:0000287">
    <property type="term" value="F:magnesium ion binding"/>
    <property type="evidence" value="ECO:0007669"/>
    <property type="project" value="UniProtKB-UniRule"/>
</dbReference>
<feature type="region of interest" description="Disordered" evidence="9">
    <location>
        <begin position="346"/>
        <end position="377"/>
    </location>
</feature>
<accession>A0A9Q4C6Q9</accession>
<keyword evidence="14" id="KW-1185">Reference proteome</keyword>
<dbReference type="Gene3D" id="3.90.650.10">
    <property type="entry name" value="PurM-like C-terminal domain"/>
    <property type="match status" value="2"/>
</dbReference>
<feature type="compositionally biased region" description="Basic and acidic residues" evidence="9">
    <location>
        <begin position="356"/>
        <end position="365"/>
    </location>
</feature>
<evidence type="ECO:0000256" key="9">
    <source>
        <dbReference type="SAM" id="MobiDB-lite"/>
    </source>
</evidence>
<protein>
    <recommendedName>
        <fullName evidence="8">Phosphoribosylformylglycinamidine synthase subunit PurL</fullName>
        <shortName evidence="8">FGAM synthase</shortName>
        <ecNumber evidence="8">6.3.5.3</ecNumber>
    </recommendedName>
    <alternativeName>
        <fullName evidence="8">Formylglycinamide ribonucleotide amidotransferase subunit II</fullName>
        <shortName evidence="8">FGAR amidotransferase II</shortName>
        <shortName evidence="8">FGAR-AT II</shortName>
    </alternativeName>
    <alternativeName>
        <fullName evidence="8">Glutamine amidotransferase PurL</fullName>
    </alternativeName>
    <alternativeName>
        <fullName evidence="8">Phosphoribosylformylglycinamidine synthase subunit II</fullName>
    </alternativeName>
</protein>
<evidence type="ECO:0000259" key="11">
    <source>
        <dbReference type="Pfam" id="PF02769"/>
    </source>
</evidence>
<dbReference type="GO" id="GO:0006189">
    <property type="term" value="P:'de novo' IMP biosynthetic process"/>
    <property type="evidence" value="ECO:0007669"/>
    <property type="project" value="UniProtKB-UniRule"/>
</dbReference>
<evidence type="ECO:0000256" key="5">
    <source>
        <dbReference type="ARBA" id="ARBA00022755"/>
    </source>
</evidence>
<comment type="function">
    <text evidence="8">Part of the phosphoribosylformylglycinamidine synthase complex involved in the purines biosynthetic pathway. Catalyzes the ATP-dependent conversion of formylglycinamide ribonucleotide (FGAR) and glutamine to yield formylglycinamidine ribonucleotide (FGAM) and glutamate. The FGAM synthase complex is composed of three subunits. PurQ produces an ammonia molecule by converting glutamine to glutamate. PurL transfers the ammonia molecule to FGAR to form FGAM in an ATP-dependent manner. PurS interacts with PurQ and PurL and is thought to assist in the transfer of the ammonia molecule from PurQ to PurL.</text>
</comment>
<keyword evidence="3 8" id="KW-0479">Metal-binding</keyword>
<evidence type="ECO:0000256" key="3">
    <source>
        <dbReference type="ARBA" id="ARBA00022723"/>
    </source>
</evidence>
<evidence type="ECO:0000256" key="2">
    <source>
        <dbReference type="ARBA" id="ARBA00022598"/>
    </source>
</evidence>
<keyword evidence="1 8" id="KW-0963">Cytoplasm</keyword>
<evidence type="ECO:0000256" key="4">
    <source>
        <dbReference type="ARBA" id="ARBA00022741"/>
    </source>
</evidence>
<dbReference type="FunFam" id="3.30.1330.10:FF:000004">
    <property type="entry name" value="Phosphoribosylformylglycinamidine synthase subunit PurL"/>
    <property type="match status" value="1"/>
</dbReference>
<feature type="binding site" evidence="8">
    <location>
        <position position="78"/>
    </location>
    <ligand>
        <name>Mg(2+)</name>
        <dbReference type="ChEBI" id="CHEBI:18420"/>
        <label>1</label>
    </ligand>
</feature>
<comment type="catalytic activity">
    <reaction evidence="8">
        <text>N(2)-formyl-N(1)-(5-phospho-beta-D-ribosyl)glycinamide + L-glutamine + ATP + H2O = 2-formamido-N(1)-(5-O-phospho-beta-D-ribosyl)acetamidine + L-glutamate + ADP + phosphate + H(+)</text>
        <dbReference type="Rhea" id="RHEA:17129"/>
        <dbReference type="ChEBI" id="CHEBI:15377"/>
        <dbReference type="ChEBI" id="CHEBI:15378"/>
        <dbReference type="ChEBI" id="CHEBI:29985"/>
        <dbReference type="ChEBI" id="CHEBI:30616"/>
        <dbReference type="ChEBI" id="CHEBI:43474"/>
        <dbReference type="ChEBI" id="CHEBI:58359"/>
        <dbReference type="ChEBI" id="CHEBI:147286"/>
        <dbReference type="ChEBI" id="CHEBI:147287"/>
        <dbReference type="ChEBI" id="CHEBI:456216"/>
        <dbReference type="EC" id="6.3.5.3"/>
    </reaction>
</comment>
<dbReference type="CDD" id="cd02203">
    <property type="entry name" value="PurL_repeat1"/>
    <property type="match status" value="1"/>
</dbReference>
<feature type="active site" description="Proton acceptor" evidence="8">
    <location>
        <position position="80"/>
    </location>
</feature>
<dbReference type="SUPFAM" id="SSF56042">
    <property type="entry name" value="PurM C-terminal domain-like"/>
    <property type="match status" value="2"/>
</dbReference>
<feature type="binding site" evidence="8">
    <location>
        <position position="252"/>
    </location>
    <ligand>
        <name>Mg(2+)</name>
        <dbReference type="ChEBI" id="CHEBI:18420"/>
        <label>2</label>
    </ligand>
</feature>
<feature type="domain" description="PurM-like N-terminal" evidence="10">
    <location>
        <begin position="413"/>
        <end position="532"/>
    </location>
</feature>
<dbReference type="SUPFAM" id="SSF55326">
    <property type="entry name" value="PurM N-terminal domain-like"/>
    <property type="match status" value="2"/>
</dbReference>
<comment type="subcellular location">
    <subcellularLocation>
        <location evidence="8">Cytoplasm</location>
    </subcellularLocation>
</comment>
<keyword evidence="4 8" id="KW-0547">Nucleotide-binding</keyword>
<dbReference type="NCBIfam" id="NF002290">
    <property type="entry name" value="PRK01213.1"/>
    <property type="match status" value="1"/>
</dbReference>
<proteinExistence type="inferred from homology"/>
<dbReference type="GO" id="GO:0005524">
    <property type="term" value="F:ATP binding"/>
    <property type="evidence" value="ECO:0007669"/>
    <property type="project" value="UniProtKB-UniRule"/>
</dbReference>
<dbReference type="PANTHER" id="PTHR43555:SF1">
    <property type="entry name" value="PHOSPHORIBOSYLFORMYLGLYCINAMIDINE SYNTHASE SUBUNIT PURL"/>
    <property type="match status" value="1"/>
</dbReference>
<dbReference type="PIRSF" id="PIRSF001587">
    <property type="entry name" value="FGAM_synthase_II"/>
    <property type="match status" value="1"/>
</dbReference>
<organism evidence="13 14">
    <name type="scientific">Halorutilus salinus</name>
    <dbReference type="NCBI Taxonomy" id="2487751"/>
    <lineage>
        <taxon>Archaea</taxon>
        <taxon>Methanobacteriati</taxon>
        <taxon>Methanobacteriota</taxon>
        <taxon>Stenosarchaea group</taxon>
        <taxon>Halobacteria</taxon>
        <taxon>Halorutilales</taxon>
        <taxon>Halorutilaceae</taxon>
        <taxon>Halorutilus</taxon>
    </lineage>
</organism>
<dbReference type="Proteomes" id="UP001149411">
    <property type="component" value="Unassembled WGS sequence"/>
</dbReference>
<comment type="similarity">
    <text evidence="8">Belongs to the FGAMS family.</text>
</comment>
<sequence length="666" mass="70229">MKLSDDDHALVEERLGRPPNRVEEALFVNLWSEHCAYRSSRPVIADLPTEGEDVVIGPGDDAAVVGYDEDHVLAVGMESHNHPSYVDPYDGAATGVGGIVRDILSMGARPIALLDTIYFGGFDREKARYLFEGVVEGIGDYGNSIGVPTVGGQTYFDESYNGNPLVNVVCVGLASEDELLTADLKGEGNALVLVGNASGRDGLGGASFASEDLSEDAESEDRPAVQVGDPYTEKLLIDATLEIREYAKAARDLGAAGLAGASSEMAAKGERGVRLDLNDVHLREPLNALEILLSESQERMLFEVEPDDIETVLGIADRYDLEASLIGEVTDEGFVAQHEGETVVDLPPGFLADGAPTHDLERKEPDESEPPAPYEETHDGLLDALADPNNASKEWVYRQYDHEVGTRTVVKPGDDASVLHIGDGGLALSAGCDSERVSARPYEGGYETVVENVANLAAKGARPVALVDCLNFGNPERPEVYGEFADAVRGMGDGARDIGVPFVGGNVSLYNESEEFGTAVNPTPSVGALGVADDPDSPRATVDGVGVGTPLVVLDATDEPSALSRMAEDIAEGAEAAHDVSTGGVAVALAEMVGENGVRAETDAPFDAQPGRVVVAGDPDSFDGTYETGRIGEVTDGGLTVELDDRTVELSRDEIDEARSALEDAM</sequence>
<evidence type="ECO:0000313" key="14">
    <source>
        <dbReference type="Proteomes" id="UP001149411"/>
    </source>
</evidence>
<evidence type="ECO:0000313" key="13">
    <source>
        <dbReference type="EMBL" id="MCX2819429.1"/>
    </source>
</evidence>
<dbReference type="PANTHER" id="PTHR43555">
    <property type="entry name" value="PHOSPHORIBOSYLFORMYLGLYCINAMIDINE SYNTHASE SUBUNIT PURL"/>
    <property type="match status" value="1"/>
</dbReference>
<dbReference type="InterPro" id="IPR041609">
    <property type="entry name" value="PurL_linker"/>
</dbReference>
<feature type="binding site" evidence="8">
    <location>
        <position position="505"/>
    </location>
    <ligand>
        <name>ATP</name>
        <dbReference type="ChEBI" id="CHEBI:30616"/>
    </ligand>
</feature>
<evidence type="ECO:0000256" key="7">
    <source>
        <dbReference type="ARBA" id="ARBA00022842"/>
    </source>
</evidence>
<dbReference type="AlphaFoldDB" id="A0A9Q4C6Q9"/>
<dbReference type="InterPro" id="IPR010918">
    <property type="entry name" value="PurM-like_C_dom"/>
</dbReference>
<dbReference type="RefSeq" id="WP_266087677.1">
    <property type="nucleotide sequence ID" value="NZ_RKLV01000008.1"/>
</dbReference>
<feature type="domain" description="Phosphoribosylformylglycinamidine synthase linker" evidence="12">
    <location>
        <begin position="1"/>
        <end position="37"/>
    </location>
</feature>
<feature type="binding site" evidence="8">
    <location>
        <position position="226"/>
    </location>
    <ligand>
        <name>substrate</name>
    </ligand>
</feature>
<dbReference type="GO" id="GO:0005737">
    <property type="term" value="C:cytoplasm"/>
    <property type="evidence" value="ECO:0007669"/>
    <property type="project" value="UniProtKB-SubCell"/>
</dbReference>
<keyword evidence="5 8" id="KW-0658">Purine biosynthesis</keyword>
<feature type="binding site" evidence="8">
    <location>
        <position position="508"/>
    </location>
    <ligand>
        <name>substrate</name>
    </ligand>
</feature>
<gene>
    <name evidence="8 13" type="primary">purL</name>
    <name evidence="13" type="ORF">EGH25_08710</name>
</gene>
<feature type="binding site" evidence="8">
    <location>
        <position position="506"/>
    </location>
    <ligand>
        <name>Mg(2+)</name>
        <dbReference type="ChEBI" id="CHEBI:18420"/>
        <label>1</label>
    </ligand>
</feature>
<dbReference type="CDD" id="cd02204">
    <property type="entry name" value="PurL_repeat2"/>
    <property type="match status" value="1"/>
</dbReference>
<evidence type="ECO:0000256" key="8">
    <source>
        <dbReference type="HAMAP-Rule" id="MF_00420"/>
    </source>
</evidence>
<feature type="binding site" evidence="8">
    <location>
        <position position="102"/>
    </location>
    <ligand>
        <name>Mg(2+)</name>
        <dbReference type="ChEBI" id="CHEBI:18420"/>
        <label>2</label>
    </ligand>
</feature>
<dbReference type="Gene3D" id="3.30.1330.10">
    <property type="entry name" value="PurM-like, N-terminal domain"/>
    <property type="match status" value="2"/>
</dbReference>
<dbReference type="InterPro" id="IPR010074">
    <property type="entry name" value="PRibForGlyAmidine_synth_PurL"/>
</dbReference>
<keyword evidence="7 8" id="KW-0460">Magnesium</keyword>
<feature type="binding site" evidence="8">
    <location>
        <position position="468"/>
    </location>
    <ligand>
        <name>ATP</name>
        <dbReference type="ChEBI" id="CHEBI:30616"/>
    </ligand>
</feature>
<feature type="binding site" evidence="8">
    <location>
        <position position="101"/>
    </location>
    <ligand>
        <name>substrate</name>
    </ligand>
</feature>
<dbReference type="InterPro" id="IPR036921">
    <property type="entry name" value="PurM-like_N_sf"/>
</dbReference>
<feature type="active site" evidence="8">
    <location>
        <position position="34"/>
    </location>
</feature>
<evidence type="ECO:0000256" key="6">
    <source>
        <dbReference type="ARBA" id="ARBA00022840"/>
    </source>
</evidence>
<feature type="binding site" evidence="8">
    <location>
        <begin position="79"/>
        <end position="82"/>
    </location>
    <ligand>
        <name>substrate</name>
    </ligand>
</feature>
<feature type="binding site" evidence="8">
    <location>
        <position position="37"/>
    </location>
    <ligand>
        <name>ATP</name>
        <dbReference type="ChEBI" id="CHEBI:30616"/>
    </ligand>
</feature>
<feature type="domain" description="PurM-like C-terminal" evidence="11">
    <location>
        <begin position="187"/>
        <end position="333"/>
    </location>
</feature>
<keyword evidence="6 8" id="KW-0067">ATP-binding</keyword>
<feature type="domain" description="PurM-like C-terminal" evidence="11">
    <location>
        <begin position="561"/>
        <end position="608"/>
    </location>
</feature>
<reference evidence="13" key="1">
    <citation type="submission" date="2022-09" db="EMBL/GenBank/DDBJ databases">
        <title>Haloadaptaus new haloarchaeum isolated from saline soil.</title>
        <authorList>
            <person name="Duran-Viseras A."/>
            <person name="Sanchez-Porro C."/>
            <person name="Ventosa A."/>
        </authorList>
    </citation>
    <scope>NUCLEOTIDE SEQUENCE</scope>
    <source>
        <strain evidence="13">F3-133</strain>
    </source>
</reference>
<evidence type="ECO:0000259" key="12">
    <source>
        <dbReference type="Pfam" id="PF18072"/>
    </source>
</evidence>
<dbReference type="InterPro" id="IPR016188">
    <property type="entry name" value="PurM-like_N"/>
</dbReference>
<comment type="caution">
    <text evidence="8">Lacks conserved residue(s) required for the propagation of feature annotation.</text>
</comment>
<dbReference type="Pfam" id="PF00586">
    <property type="entry name" value="AIRS"/>
    <property type="match status" value="2"/>
</dbReference>
<keyword evidence="2 8" id="KW-0436">Ligase</keyword>
<feature type="binding site" evidence="8">
    <location>
        <begin position="295"/>
        <end position="297"/>
    </location>
    <ligand>
        <name>substrate</name>
    </ligand>
</feature>
<dbReference type="GO" id="GO:0004642">
    <property type="term" value="F:phosphoribosylformylglycinamidine synthase activity"/>
    <property type="evidence" value="ECO:0007669"/>
    <property type="project" value="UniProtKB-UniRule"/>
</dbReference>
<dbReference type="Pfam" id="PF18072">
    <property type="entry name" value="FGAR-AT_linker"/>
    <property type="match status" value="1"/>
</dbReference>
<comment type="pathway">
    <text evidence="8">Purine metabolism; IMP biosynthesis via de novo pathway; 5-amino-1-(5-phospho-D-ribosyl)imidazole from N(2)-formyl-N(1)-(5-phospho-D-ribosyl)glycinamide: step 1/2.</text>
</comment>
<name>A0A9Q4C6Q9_9EURY</name>
<dbReference type="EMBL" id="RKLV01000008">
    <property type="protein sequence ID" value="MCX2819429.1"/>
    <property type="molecule type" value="Genomic_DNA"/>
</dbReference>
<dbReference type="InterPro" id="IPR036676">
    <property type="entry name" value="PurM-like_C_sf"/>
</dbReference>
<comment type="subunit">
    <text evidence="8">Monomer. Part of the FGAM synthase complex composed of 1 PurL, 1 PurQ and 2 PurS subunits.</text>
</comment>
<dbReference type="Pfam" id="PF02769">
    <property type="entry name" value="AIRS_C"/>
    <property type="match status" value="2"/>
</dbReference>
<dbReference type="HAMAP" id="MF_00420">
    <property type="entry name" value="PurL_2"/>
    <property type="match status" value="1"/>
</dbReference>
<dbReference type="EC" id="6.3.5.3" evidence="8"/>
<dbReference type="NCBIfam" id="TIGR01736">
    <property type="entry name" value="FGAM_synth_II"/>
    <property type="match status" value="1"/>
</dbReference>
<evidence type="ECO:0000256" key="1">
    <source>
        <dbReference type="ARBA" id="ARBA00022490"/>
    </source>
</evidence>
<comment type="caution">
    <text evidence="13">The sequence shown here is derived from an EMBL/GenBank/DDBJ whole genome shotgun (WGS) entry which is preliminary data.</text>
</comment>